<organism evidence="1">
    <name type="scientific">marine sediment metagenome</name>
    <dbReference type="NCBI Taxonomy" id="412755"/>
    <lineage>
        <taxon>unclassified sequences</taxon>
        <taxon>metagenomes</taxon>
        <taxon>ecological metagenomes</taxon>
    </lineage>
</organism>
<name>X1B8L0_9ZZZZ</name>
<dbReference type="EMBL" id="BART01028680">
    <property type="protein sequence ID" value="GAG92099.1"/>
    <property type="molecule type" value="Genomic_DNA"/>
</dbReference>
<dbReference type="Pfam" id="PF02593">
    <property type="entry name" value="DUF166"/>
    <property type="match status" value="1"/>
</dbReference>
<reference evidence="1" key="1">
    <citation type="journal article" date="2014" name="Front. Microbiol.">
        <title>High frequency of phylogenetically diverse reductive dehalogenase-homologous genes in deep subseafloor sedimentary metagenomes.</title>
        <authorList>
            <person name="Kawai M."/>
            <person name="Futagami T."/>
            <person name="Toyoda A."/>
            <person name="Takaki Y."/>
            <person name="Nishi S."/>
            <person name="Hori S."/>
            <person name="Arai W."/>
            <person name="Tsubouchi T."/>
            <person name="Morono Y."/>
            <person name="Uchiyama I."/>
            <person name="Ito T."/>
            <person name="Fujiyama A."/>
            <person name="Inagaki F."/>
            <person name="Takami H."/>
        </authorList>
    </citation>
    <scope>NUCLEOTIDE SEQUENCE</scope>
    <source>
        <strain evidence="1">Expedition CK06-06</strain>
    </source>
</reference>
<evidence type="ECO:0000313" key="1">
    <source>
        <dbReference type="EMBL" id="GAG92099.1"/>
    </source>
</evidence>
<accession>X1B8L0</accession>
<sequence length="175" mass="20014">LGNFSNTIFFYDKIGENVPDFIEDPEDYLPKSLPQVDFLMVVGIHQDLLSGLPEYLKDKNIKAVIIPVENPKWVQPGLQVQVLETFEDYGIQAAFPKPFCSLSKELDEYNKEGFNITRKRNYIIEFIDHYKIGVPIVSFLLSKDGKSIEDTCVLQCAPCGSSYFVLQQLKAKKRK</sequence>
<gene>
    <name evidence="1" type="ORF">S01H4_50505</name>
</gene>
<proteinExistence type="predicted"/>
<comment type="caution">
    <text evidence="1">The sequence shown here is derived from an EMBL/GenBank/DDBJ whole genome shotgun (WGS) entry which is preliminary data.</text>
</comment>
<dbReference type="AlphaFoldDB" id="X1B8L0"/>
<feature type="non-terminal residue" evidence="1">
    <location>
        <position position="1"/>
    </location>
</feature>
<protein>
    <submittedName>
        <fullName evidence="1">Uncharacterized protein</fullName>
    </submittedName>
</protein>
<dbReference type="InterPro" id="IPR003745">
    <property type="entry name" value="DUF166"/>
</dbReference>